<reference evidence="2 3" key="1">
    <citation type="submission" date="2015-11" db="EMBL/GenBank/DDBJ databases">
        <title>Expanding the genomic diversity of Burkholderia species for the development of highly accurate diagnostics.</title>
        <authorList>
            <person name="Sahl J."/>
            <person name="Keim P."/>
            <person name="Wagner D."/>
        </authorList>
    </citation>
    <scope>NUCLEOTIDE SEQUENCE [LARGE SCALE GENOMIC DNA]</scope>
    <source>
        <strain evidence="2 3">MSMB1585WGS</strain>
    </source>
</reference>
<comment type="caution">
    <text evidence="2">The sequence shown here is derived from an EMBL/GenBank/DDBJ whole genome shotgun (WGS) entry which is preliminary data.</text>
</comment>
<evidence type="ECO:0000313" key="3">
    <source>
        <dbReference type="Proteomes" id="UP000057910"/>
    </source>
</evidence>
<accession>A0ABD4E0X4</accession>
<evidence type="ECO:0000256" key="1">
    <source>
        <dbReference type="SAM" id="MobiDB-lite"/>
    </source>
</evidence>
<evidence type="ECO:0000313" key="2">
    <source>
        <dbReference type="EMBL" id="KVN83482.1"/>
    </source>
</evidence>
<name>A0ABD4E0X4_9BURK</name>
<feature type="compositionally biased region" description="Basic and acidic residues" evidence="1">
    <location>
        <begin position="61"/>
        <end position="77"/>
    </location>
</feature>
<dbReference type="AlphaFoldDB" id="A0ABD4E0X4"/>
<sequence>MRYALKPGFQFRPEDLVPIPDGAPMPGDLTLLPDTVAPFEVTPSAVPSARHAAAKAPEGQGKLDLRAKPRRPWEDAHPQVNKPFNLRPREELHAKLKWLAERMPATSMQKIAMQGIEREVERLLAIYDTPDRD</sequence>
<gene>
    <name evidence="2" type="ORF">WJ68_16350</name>
</gene>
<feature type="region of interest" description="Disordered" evidence="1">
    <location>
        <begin position="48"/>
        <end position="85"/>
    </location>
</feature>
<organism evidence="2 3">
    <name type="scientific">Burkholderia ubonensis</name>
    <dbReference type="NCBI Taxonomy" id="101571"/>
    <lineage>
        <taxon>Bacteria</taxon>
        <taxon>Pseudomonadati</taxon>
        <taxon>Pseudomonadota</taxon>
        <taxon>Betaproteobacteria</taxon>
        <taxon>Burkholderiales</taxon>
        <taxon>Burkholderiaceae</taxon>
        <taxon>Burkholderia</taxon>
        <taxon>Burkholderia cepacia complex</taxon>
    </lineage>
</organism>
<dbReference type="EMBL" id="LPAD01000071">
    <property type="protein sequence ID" value="KVN83482.1"/>
    <property type="molecule type" value="Genomic_DNA"/>
</dbReference>
<protein>
    <submittedName>
        <fullName evidence="2">Uncharacterized protein</fullName>
    </submittedName>
</protein>
<dbReference type="Proteomes" id="UP000057910">
    <property type="component" value="Unassembled WGS sequence"/>
</dbReference>
<dbReference type="RefSeq" id="WP_060040357.1">
    <property type="nucleotide sequence ID" value="NZ_LPAD01000071.1"/>
</dbReference>
<proteinExistence type="predicted"/>